<keyword evidence="6" id="KW-1185">Reference proteome</keyword>
<dbReference type="GO" id="GO:0005509">
    <property type="term" value="F:calcium ion binding"/>
    <property type="evidence" value="ECO:0007669"/>
    <property type="project" value="InterPro"/>
</dbReference>
<keyword evidence="1" id="KW-0479">Metal-binding</keyword>
<dbReference type="SMART" id="SM00054">
    <property type="entry name" value="EFh"/>
    <property type="match status" value="3"/>
</dbReference>
<dbReference type="Pfam" id="PF13499">
    <property type="entry name" value="EF-hand_7"/>
    <property type="match status" value="1"/>
</dbReference>
<dbReference type="Gene3D" id="1.10.238.10">
    <property type="entry name" value="EF-hand"/>
    <property type="match status" value="2"/>
</dbReference>
<keyword evidence="2" id="KW-0677">Repeat</keyword>
<evidence type="ECO:0000256" key="2">
    <source>
        <dbReference type="ARBA" id="ARBA00022737"/>
    </source>
</evidence>
<feature type="domain" description="EF-hand" evidence="4">
    <location>
        <begin position="71"/>
        <end position="106"/>
    </location>
</feature>
<sequence length="204" mass="22565">MTNEAKLKESSAAAVAGAASPLDKLRAFCLSQGYAGILSLGKLFRRLDKDRSWTLSREELEAGVKQFGLDLTDADIKQLFAQFEKDGKSGINYEEFLEALRPGMSDARKAVVMQAFTKLDKSGDGIVTTDDLKGVYTAKDHPKVKSGDATEDQILKGFLARFEGNTSTDGKVTKQEFLDYYSALSKAVDDDEYFVEMIKMMWAL</sequence>
<dbReference type="InterPro" id="IPR011992">
    <property type="entry name" value="EF-hand-dom_pair"/>
</dbReference>
<keyword evidence="3" id="KW-0106">Calcium</keyword>
<evidence type="ECO:0000313" key="5">
    <source>
        <dbReference type="EMBL" id="CAL4136484.1"/>
    </source>
</evidence>
<name>A0AAV2RSN9_MEGNR</name>
<dbReference type="Proteomes" id="UP001497623">
    <property type="component" value="Unassembled WGS sequence"/>
</dbReference>
<dbReference type="InterPro" id="IPR018247">
    <property type="entry name" value="EF_Hand_1_Ca_BS"/>
</dbReference>
<feature type="domain" description="EF-hand" evidence="4">
    <location>
        <begin position="35"/>
        <end position="70"/>
    </location>
</feature>
<comment type="caution">
    <text evidence="5">The sequence shown here is derived from an EMBL/GenBank/DDBJ whole genome shotgun (WGS) entry which is preliminary data.</text>
</comment>
<protein>
    <recommendedName>
        <fullName evidence="4">EF-hand domain-containing protein</fullName>
    </recommendedName>
</protein>
<proteinExistence type="predicted"/>
<dbReference type="EMBL" id="CAXKWB010029807">
    <property type="protein sequence ID" value="CAL4136484.1"/>
    <property type="molecule type" value="Genomic_DNA"/>
</dbReference>
<dbReference type="AlphaFoldDB" id="A0AAV2RSN9"/>
<dbReference type="SUPFAM" id="SSF47473">
    <property type="entry name" value="EF-hand"/>
    <property type="match status" value="1"/>
</dbReference>
<dbReference type="InterPro" id="IPR051581">
    <property type="entry name" value="Ca-bind"/>
</dbReference>
<evidence type="ECO:0000256" key="1">
    <source>
        <dbReference type="ARBA" id="ARBA00022723"/>
    </source>
</evidence>
<evidence type="ECO:0000256" key="3">
    <source>
        <dbReference type="ARBA" id="ARBA00022837"/>
    </source>
</evidence>
<dbReference type="CDD" id="cd00051">
    <property type="entry name" value="EFh"/>
    <property type="match status" value="1"/>
</dbReference>
<feature type="domain" description="EF-hand" evidence="4">
    <location>
        <begin position="107"/>
        <end position="142"/>
    </location>
</feature>
<dbReference type="PANTHER" id="PTHR34524:SF6">
    <property type="entry name" value="CALCYPHOSINE LIKE"/>
    <property type="match status" value="1"/>
</dbReference>
<accession>A0AAV2RSN9</accession>
<dbReference type="PROSITE" id="PS00018">
    <property type="entry name" value="EF_HAND_1"/>
    <property type="match status" value="1"/>
</dbReference>
<gene>
    <name evidence="5" type="ORF">MNOR_LOCUS27810</name>
</gene>
<reference evidence="5 6" key="1">
    <citation type="submission" date="2024-05" db="EMBL/GenBank/DDBJ databases">
        <authorList>
            <person name="Wallberg A."/>
        </authorList>
    </citation>
    <scope>NUCLEOTIDE SEQUENCE [LARGE SCALE GENOMIC DNA]</scope>
</reference>
<dbReference type="InterPro" id="IPR002048">
    <property type="entry name" value="EF_hand_dom"/>
</dbReference>
<evidence type="ECO:0000259" key="4">
    <source>
        <dbReference type="PROSITE" id="PS50222"/>
    </source>
</evidence>
<evidence type="ECO:0000313" key="6">
    <source>
        <dbReference type="Proteomes" id="UP001497623"/>
    </source>
</evidence>
<organism evidence="5 6">
    <name type="scientific">Meganyctiphanes norvegica</name>
    <name type="common">Northern krill</name>
    <name type="synonym">Thysanopoda norvegica</name>
    <dbReference type="NCBI Taxonomy" id="48144"/>
    <lineage>
        <taxon>Eukaryota</taxon>
        <taxon>Metazoa</taxon>
        <taxon>Ecdysozoa</taxon>
        <taxon>Arthropoda</taxon>
        <taxon>Crustacea</taxon>
        <taxon>Multicrustacea</taxon>
        <taxon>Malacostraca</taxon>
        <taxon>Eumalacostraca</taxon>
        <taxon>Eucarida</taxon>
        <taxon>Euphausiacea</taxon>
        <taxon>Euphausiidae</taxon>
        <taxon>Meganyctiphanes</taxon>
    </lineage>
</organism>
<dbReference type="PANTHER" id="PTHR34524">
    <property type="entry name" value="CALCYPHOSIN"/>
    <property type="match status" value="1"/>
</dbReference>
<dbReference type="PROSITE" id="PS50222">
    <property type="entry name" value="EF_HAND_2"/>
    <property type="match status" value="3"/>
</dbReference>